<keyword evidence="1 4" id="KW-0732">Signal</keyword>
<dbReference type="KEGG" id="sliu:111351250"/>
<organism evidence="5 6">
    <name type="scientific">Spodoptera litura</name>
    <name type="common">Asian cotton leafworm</name>
    <dbReference type="NCBI Taxonomy" id="69820"/>
    <lineage>
        <taxon>Eukaryota</taxon>
        <taxon>Metazoa</taxon>
        <taxon>Ecdysozoa</taxon>
        <taxon>Arthropoda</taxon>
        <taxon>Hexapoda</taxon>
        <taxon>Insecta</taxon>
        <taxon>Pterygota</taxon>
        <taxon>Neoptera</taxon>
        <taxon>Endopterygota</taxon>
        <taxon>Lepidoptera</taxon>
        <taxon>Glossata</taxon>
        <taxon>Ditrysia</taxon>
        <taxon>Noctuoidea</taxon>
        <taxon>Noctuidae</taxon>
        <taxon>Amphipyrinae</taxon>
        <taxon>Spodoptera</taxon>
    </lineage>
</organism>
<feature type="signal peptide" evidence="4">
    <location>
        <begin position="1"/>
        <end position="18"/>
    </location>
</feature>
<protein>
    <submittedName>
        <fullName evidence="6">Uncharacterized protein LOC111351250 isoform X1</fullName>
    </submittedName>
</protein>
<keyword evidence="5" id="KW-1185">Reference proteome</keyword>
<dbReference type="Proteomes" id="UP000301870">
    <property type="component" value="Chromosome 2"/>
</dbReference>
<evidence type="ECO:0000256" key="4">
    <source>
        <dbReference type="SAM" id="SignalP"/>
    </source>
</evidence>
<comment type="similarity">
    <text evidence="3">Belongs to the TO family.</text>
</comment>
<proteinExistence type="inferred from homology"/>
<dbReference type="FunFam" id="3.15.10.30:FF:000001">
    <property type="entry name" value="Takeout-like protein 1"/>
    <property type="match status" value="1"/>
</dbReference>
<dbReference type="CTD" id="42552"/>
<dbReference type="GeneID" id="111351250"/>
<evidence type="ECO:0000313" key="5">
    <source>
        <dbReference type="Proteomes" id="UP000301870"/>
    </source>
</evidence>
<evidence type="ECO:0000313" key="6">
    <source>
        <dbReference type="RefSeq" id="XP_022818819.1"/>
    </source>
</evidence>
<dbReference type="Pfam" id="PF06585">
    <property type="entry name" value="JHBP"/>
    <property type="match status" value="1"/>
</dbReference>
<dbReference type="GO" id="GO:0007623">
    <property type="term" value="P:circadian rhythm"/>
    <property type="evidence" value="ECO:0007669"/>
    <property type="project" value="UniProtKB-ARBA"/>
</dbReference>
<reference evidence="6" key="1">
    <citation type="submission" date="2025-08" db="UniProtKB">
        <authorList>
            <consortium name="RefSeq"/>
        </authorList>
    </citation>
    <scope>IDENTIFICATION</scope>
    <source>
        <strain evidence="6">Ishihara</strain>
        <tissue evidence="6">Whole body</tissue>
    </source>
</reference>
<dbReference type="InterPro" id="IPR010562">
    <property type="entry name" value="Haemolymph_juvenile_hormone-bd"/>
</dbReference>
<evidence type="ECO:0000256" key="2">
    <source>
        <dbReference type="ARBA" id="ARBA00023108"/>
    </source>
</evidence>
<dbReference type="RefSeq" id="XP_022818819.1">
    <property type="nucleotide sequence ID" value="XM_022963051.1"/>
</dbReference>
<evidence type="ECO:0000256" key="1">
    <source>
        <dbReference type="ARBA" id="ARBA00022729"/>
    </source>
</evidence>
<gene>
    <name evidence="6" type="primary">LOC111351250</name>
</gene>
<dbReference type="SMART" id="SM00700">
    <property type="entry name" value="JHBP"/>
    <property type="match status" value="1"/>
</dbReference>
<dbReference type="OrthoDB" id="8183816at2759"/>
<dbReference type="AlphaFoldDB" id="A0A9J7ILY9"/>
<sequence length="251" mass="28899">MRSLRMLISISALVVCLSQMTKTEREALEIERIFAACKKTSPDFDGCIKRAFNKVRPYFKIGIPEMGVAPFDPHFAREVKQVRAINGVGYTLTLNDVFERGWSNSVVTKYKTDWENQRIIYSQYFPEKWLNGDYEFKGDAFGLGVLRSGRWNMTLRDYSQTTRIKRNGTGVDVHVEVDHIGDMEIHVGNLVRGNGILGTYMQRMLDRLINATWKPGFAVIRPLINDLVSTAFTDIWSHSFKDFPLDNFIRD</sequence>
<name>A0A9J7ILY9_SPOLT</name>
<keyword evidence="2" id="KW-0090">Biological rhythms</keyword>
<dbReference type="PANTHER" id="PTHR11008:SF15">
    <property type="entry name" value="CIRCADIAN CLOCK-CONTROLLED PROTEIN"/>
    <property type="match status" value="1"/>
</dbReference>
<dbReference type="GO" id="GO:0005615">
    <property type="term" value="C:extracellular space"/>
    <property type="evidence" value="ECO:0007669"/>
    <property type="project" value="TreeGrafter"/>
</dbReference>
<dbReference type="Gene3D" id="3.15.10.30">
    <property type="entry name" value="Haemolymph juvenile hormone binding protein"/>
    <property type="match status" value="1"/>
</dbReference>
<evidence type="ECO:0000256" key="3">
    <source>
        <dbReference type="ARBA" id="ARBA00060902"/>
    </source>
</evidence>
<accession>A0A9J7ILY9</accession>
<feature type="chain" id="PRO_5039955220" evidence="4">
    <location>
        <begin position="19"/>
        <end position="251"/>
    </location>
</feature>
<dbReference type="PANTHER" id="PTHR11008">
    <property type="entry name" value="PROTEIN TAKEOUT-LIKE PROTEIN"/>
    <property type="match status" value="1"/>
</dbReference>
<dbReference type="InterPro" id="IPR038606">
    <property type="entry name" value="To_sf"/>
</dbReference>